<gene>
    <name evidence="1" type="ORF">AGLA0713_LOCUS1193</name>
</gene>
<reference evidence="1" key="1">
    <citation type="submission" date="2021-01" db="EMBL/GenBank/DDBJ databases">
        <authorList>
            <person name="Corre E."/>
            <person name="Pelletier E."/>
            <person name="Niang G."/>
            <person name="Scheremetjew M."/>
            <person name="Finn R."/>
            <person name="Kale V."/>
            <person name="Holt S."/>
            <person name="Cochrane G."/>
            <person name="Meng A."/>
            <person name="Brown T."/>
            <person name="Cohen L."/>
        </authorList>
    </citation>
    <scope>NUCLEOTIDE SEQUENCE</scope>
</reference>
<accession>A0A7S0KZK8</accession>
<proteinExistence type="predicted"/>
<dbReference type="Gene3D" id="3.40.720.10">
    <property type="entry name" value="Alkaline Phosphatase, subunit A"/>
    <property type="match status" value="1"/>
</dbReference>
<sequence>MERITKIVTSTNRKKGGHPRLAWVVFSGADNVNHAIGLGTEYRRVLQSIDQGIGKYVNTVTANGDPKQQQRHTFAVVTDHGVASVDIPGGGNLDLCDAFKAINLRAWRGDSKTWSGKFDVPLDKFGSDKDVLIGVSGDMSASVYVRDSLKGWKHRVYEQDLRSYPRSMGTNRSNAVDLIQTVLDFRGVQLVAWSRENGIVAIQTRKSASSGTTSHDVIYSDVGVAKLEKDGKISYQVDDSENKNALVICPLGYNKSLADGEPRTPREWLASTVDTSYPYAVVRLLQYFTVPGLAPDMLVTAHEGFDFGKDWEYYVQNFAGGHGGIHRSHLSTPAIFSGAGVHAHSTVNSATIEDLGASLRVFLGMGSKEAKPSLDFLDHKHDDIIATSLIHNNKTYAEDLIRGSPLSCVYPVGSQP</sequence>
<dbReference type="EMBL" id="HBEX01001786">
    <property type="protein sequence ID" value="CAD8596365.1"/>
    <property type="molecule type" value="Transcribed_RNA"/>
</dbReference>
<protein>
    <submittedName>
        <fullName evidence="1">Uncharacterized protein</fullName>
    </submittedName>
</protein>
<name>A0A7S0KZK8_9STRA</name>
<dbReference type="SUPFAM" id="SSF53649">
    <property type="entry name" value="Alkaline phosphatase-like"/>
    <property type="match status" value="1"/>
</dbReference>
<dbReference type="AlphaFoldDB" id="A0A7S0KZK8"/>
<dbReference type="InterPro" id="IPR017850">
    <property type="entry name" value="Alkaline_phosphatase_core_sf"/>
</dbReference>
<organism evidence="1">
    <name type="scientific">Asterionellopsis glacialis</name>
    <dbReference type="NCBI Taxonomy" id="33640"/>
    <lineage>
        <taxon>Eukaryota</taxon>
        <taxon>Sar</taxon>
        <taxon>Stramenopiles</taxon>
        <taxon>Ochrophyta</taxon>
        <taxon>Bacillariophyta</taxon>
        <taxon>Fragilariophyceae</taxon>
        <taxon>Fragilariophycidae</taxon>
        <taxon>Fragilariales</taxon>
        <taxon>Fragilariaceae</taxon>
        <taxon>Asterionellopsis</taxon>
    </lineage>
</organism>
<evidence type="ECO:0000313" key="1">
    <source>
        <dbReference type="EMBL" id="CAD8596365.1"/>
    </source>
</evidence>